<dbReference type="InterPro" id="IPR006671">
    <property type="entry name" value="Cyclin_N"/>
</dbReference>
<protein>
    <recommendedName>
        <fullName evidence="3">Cyclin-C</fullName>
    </recommendedName>
</protein>
<evidence type="ECO:0000256" key="7">
    <source>
        <dbReference type="ARBA" id="ARBA00023163"/>
    </source>
</evidence>
<dbReference type="GO" id="GO:0005634">
    <property type="term" value="C:nucleus"/>
    <property type="evidence" value="ECO:0007669"/>
    <property type="project" value="UniProtKB-SubCell"/>
</dbReference>
<proteinExistence type="inferred from homology"/>
<dbReference type="Gene3D" id="1.10.472.10">
    <property type="entry name" value="Cyclin-like"/>
    <property type="match status" value="2"/>
</dbReference>
<dbReference type="EMBL" id="JAIWYP010000006">
    <property type="protein sequence ID" value="KAH3807795.1"/>
    <property type="molecule type" value="Genomic_DNA"/>
</dbReference>
<evidence type="ECO:0000256" key="8">
    <source>
        <dbReference type="ARBA" id="ARBA00023242"/>
    </source>
</evidence>
<name>A0A9D4G397_DREPO</name>
<dbReference type="GO" id="GO:0006357">
    <property type="term" value="P:regulation of transcription by RNA polymerase II"/>
    <property type="evidence" value="ECO:0007669"/>
    <property type="project" value="InterPro"/>
</dbReference>
<dbReference type="Proteomes" id="UP000828390">
    <property type="component" value="Unassembled WGS sequence"/>
</dbReference>
<dbReference type="CDD" id="cd20513">
    <property type="entry name" value="CYCLIN_CCNC_rpt1"/>
    <property type="match status" value="1"/>
</dbReference>
<evidence type="ECO:0000256" key="3">
    <source>
        <dbReference type="ARBA" id="ARBA00019492"/>
    </source>
</evidence>
<evidence type="ECO:0000256" key="2">
    <source>
        <dbReference type="ARBA" id="ARBA00008638"/>
    </source>
</evidence>
<dbReference type="Pfam" id="PF16899">
    <property type="entry name" value="Cyclin_C_2"/>
    <property type="match status" value="1"/>
</dbReference>
<feature type="domain" description="Cyclin-like" evidence="11">
    <location>
        <begin position="46"/>
        <end position="144"/>
    </location>
</feature>
<keyword evidence="4" id="KW-0678">Repressor</keyword>
<evidence type="ECO:0000256" key="4">
    <source>
        <dbReference type="ARBA" id="ARBA00022491"/>
    </source>
</evidence>
<accession>A0A9D4G397</accession>
<evidence type="ECO:0000259" key="11">
    <source>
        <dbReference type="SMART" id="SM00385"/>
    </source>
</evidence>
<evidence type="ECO:0000256" key="10">
    <source>
        <dbReference type="SAM" id="MobiDB-lite"/>
    </source>
</evidence>
<dbReference type="GO" id="GO:0016538">
    <property type="term" value="F:cyclin-dependent protein serine/threonine kinase regulator activity"/>
    <property type="evidence" value="ECO:0007669"/>
    <property type="project" value="InterPro"/>
</dbReference>
<dbReference type="PANTHER" id="PTHR10026">
    <property type="entry name" value="CYCLIN"/>
    <property type="match status" value="1"/>
</dbReference>
<comment type="caution">
    <text evidence="12">The sequence shown here is derived from an EMBL/GenBank/DDBJ whole genome shotgun (WGS) entry which is preliminary data.</text>
</comment>
<evidence type="ECO:0000313" key="13">
    <source>
        <dbReference type="Proteomes" id="UP000828390"/>
    </source>
</evidence>
<evidence type="ECO:0000256" key="6">
    <source>
        <dbReference type="ARBA" id="ARBA00023127"/>
    </source>
</evidence>
<dbReference type="CDD" id="cd20514">
    <property type="entry name" value="CYCLIN_CCNC_rpt2"/>
    <property type="match status" value="1"/>
</dbReference>
<reference evidence="12" key="2">
    <citation type="submission" date="2020-11" db="EMBL/GenBank/DDBJ databases">
        <authorList>
            <person name="McCartney M.A."/>
            <person name="Auch B."/>
            <person name="Kono T."/>
            <person name="Mallez S."/>
            <person name="Becker A."/>
            <person name="Gohl D.M."/>
            <person name="Silverstein K.A.T."/>
            <person name="Koren S."/>
            <person name="Bechman K.B."/>
            <person name="Herman A."/>
            <person name="Abrahante J.E."/>
            <person name="Garbe J."/>
        </authorList>
    </citation>
    <scope>NUCLEOTIDE SEQUENCE</scope>
    <source>
        <strain evidence="12">Duluth1</strain>
        <tissue evidence="12">Whole animal</tissue>
    </source>
</reference>
<dbReference type="PIRSF" id="PIRSF028758">
    <property type="entry name" value="Cyclin, C/H/G types"/>
    <property type="match status" value="1"/>
</dbReference>
<feature type="domain" description="Cyclin-like" evidence="11">
    <location>
        <begin position="157"/>
        <end position="237"/>
    </location>
</feature>
<dbReference type="InterPro" id="IPR013763">
    <property type="entry name" value="Cyclin-like_dom"/>
</dbReference>
<organism evidence="12 13">
    <name type="scientific">Dreissena polymorpha</name>
    <name type="common">Zebra mussel</name>
    <name type="synonym">Mytilus polymorpha</name>
    <dbReference type="NCBI Taxonomy" id="45954"/>
    <lineage>
        <taxon>Eukaryota</taxon>
        <taxon>Metazoa</taxon>
        <taxon>Spiralia</taxon>
        <taxon>Lophotrochozoa</taxon>
        <taxon>Mollusca</taxon>
        <taxon>Bivalvia</taxon>
        <taxon>Autobranchia</taxon>
        <taxon>Heteroconchia</taxon>
        <taxon>Euheterodonta</taxon>
        <taxon>Imparidentia</taxon>
        <taxon>Neoheterodontei</taxon>
        <taxon>Myida</taxon>
        <taxon>Dreissenoidea</taxon>
        <taxon>Dreissenidae</taxon>
        <taxon>Dreissena</taxon>
    </lineage>
</organism>
<gene>
    <name evidence="12" type="ORF">DPMN_136143</name>
</gene>
<feature type="region of interest" description="Disordered" evidence="10">
    <location>
        <begin position="256"/>
        <end position="281"/>
    </location>
</feature>
<keyword evidence="6 9" id="KW-0195">Cyclin</keyword>
<evidence type="ECO:0000256" key="5">
    <source>
        <dbReference type="ARBA" id="ARBA00023015"/>
    </source>
</evidence>
<evidence type="ECO:0000256" key="1">
    <source>
        <dbReference type="ARBA" id="ARBA00004123"/>
    </source>
</evidence>
<dbReference type="InterPro" id="IPR043198">
    <property type="entry name" value="Cyclin/Ssn8"/>
</dbReference>
<dbReference type="FunFam" id="1.10.472.10:FF:000015">
    <property type="entry name" value="Putative cyclin-c"/>
    <property type="match status" value="1"/>
</dbReference>
<reference evidence="12" key="1">
    <citation type="journal article" date="2019" name="bioRxiv">
        <title>The Genome of the Zebra Mussel, Dreissena polymorpha: A Resource for Invasive Species Research.</title>
        <authorList>
            <person name="McCartney M.A."/>
            <person name="Auch B."/>
            <person name="Kono T."/>
            <person name="Mallez S."/>
            <person name="Zhang Y."/>
            <person name="Obille A."/>
            <person name="Becker A."/>
            <person name="Abrahante J.E."/>
            <person name="Garbe J."/>
            <person name="Badalamenti J.P."/>
            <person name="Herman A."/>
            <person name="Mangelson H."/>
            <person name="Liachko I."/>
            <person name="Sullivan S."/>
            <person name="Sone E.D."/>
            <person name="Koren S."/>
            <person name="Silverstein K.A.T."/>
            <person name="Beckman K.B."/>
            <person name="Gohl D.M."/>
        </authorList>
    </citation>
    <scope>NUCLEOTIDE SEQUENCE</scope>
    <source>
        <strain evidence="12">Duluth1</strain>
        <tissue evidence="12">Whole animal</tissue>
    </source>
</reference>
<dbReference type="AlphaFoldDB" id="A0A9D4G397"/>
<keyword evidence="13" id="KW-1185">Reference proteome</keyword>
<dbReference type="GO" id="GO:0032991">
    <property type="term" value="C:protein-containing complex"/>
    <property type="evidence" value="ECO:0007669"/>
    <property type="project" value="UniProtKB-ARBA"/>
</dbReference>
<evidence type="ECO:0000256" key="9">
    <source>
        <dbReference type="RuleBase" id="RU000383"/>
    </source>
</evidence>
<dbReference type="InterPro" id="IPR031658">
    <property type="entry name" value="Cyclin_C_2"/>
</dbReference>
<comment type="subcellular location">
    <subcellularLocation>
        <location evidence="1">Nucleus</location>
    </subcellularLocation>
</comment>
<dbReference type="InterPro" id="IPR036915">
    <property type="entry name" value="Cyclin-like_sf"/>
</dbReference>
<sequence length="281" mass="32845">MAGNFWQSSHYQQWLLDKQDLARERQADLKVMSEDEYEKCMIFFANFIQALGEQSKVRQQVIATATVYFKRFYARNSLKCIDPWLMAPTCIFLASKVEEFGLISNSRLITTCQTVVKNKFSHAYPQEYPYRSNNVLECEFYLLEMMDCCLVVFHPYRPLVQYVSDISSTDDSILPLAWRIVNDSLRTDVCLLYPPYLIALSALHIACVIQQKDLKQWFAELSVDMDKILEITRQILHLYDLWKNYDEKKEIAAVLHNMPRPKTSPSPPPQSSSQDNQQQQQ</sequence>
<keyword evidence="7" id="KW-0804">Transcription</keyword>
<dbReference type="OrthoDB" id="10266018at2759"/>
<feature type="compositionally biased region" description="Low complexity" evidence="10">
    <location>
        <begin position="271"/>
        <end position="281"/>
    </location>
</feature>
<comment type="similarity">
    <text evidence="2">Belongs to the cyclin family. Cyclin C subfamily.</text>
</comment>
<keyword evidence="5" id="KW-0805">Transcription regulation</keyword>
<dbReference type="SMART" id="SM00385">
    <property type="entry name" value="CYCLIN"/>
    <property type="match status" value="2"/>
</dbReference>
<dbReference type="SUPFAM" id="SSF47954">
    <property type="entry name" value="Cyclin-like"/>
    <property type="match status" value="2"/>
</dbReference>
<keyword evidence="8" id="KW-0539">Nucleus</keyword>
<dbReference type="Pfam" id="PF00134">
    <property type="entry name" value="Cyclin_N"/>
    <property type="match status" value="1"/>
</dbReference>
<evidence type="ECO:0000313" key="12">
    <source>
        <dbReference type="EMBL" id="KAH3807795.1"/>
    </source>
</evidence>